<dbReference type="HOGENOM" id="CLU_2918121_0_0_5"/>
<reference evidence="1 2" key="1">
    <citation type="submission" date="2009-05" db="EMBL/GenBank/DDBJ databases">
        <authorList>
            <person name="Setubal J.C."/>
            <person name="Boyle S."/>
            <person name="Crasta O.R."/>
            <person name="Gillespie J.J."/>
            <person name="Kenyon R.W."/>
            <person name="Lu J."/>
            <person name="Mane S."/>
            <person name="Nagrani S."/>
            <person name="Shallom J.M."/>
            <person name="Shallom S."/>
            <person name="Shukla M."/>
            <person name="Snyder E.E."/>
            <person name="Sobral B.W."/>
            <person name="Wattam A.R."/>
            <person name="Will R."/>
            <person name="Williams K."/>
            <person name="Yoo H."/>
            <person name="Munk C."/>
            <person name="Tapia R."/>
            <person name="Green L."/>
            <person name="Rogers Y."/>
            <person name="Detter J.C."/>
            <person name="Bruce D."/>
            <person name="Brettin T.S."/>
            <person name="Tsolis R."/>
        </authorList>
    </citation>
    <scope>NUCLEOTIDE SEQUENCE [LARGE SCALE GENOMIC DNA]</scope>
    <source>
        <strain evidence="1 2">LMG 3301</strain>
    </source>
</reference>
<name>C4WKM0_9HYPH</name>
<comment type="caution">
    <text evidence="1">The sequence shown here is derived from an EMBL/GenBank/DDBJ whole genome shotgun (WGS) entry which is preliminary data.</text>
</comment>
<sequence length="61" mass="6789">MPTLPIPFAGQASCNSAFAIHRYVLKYSHRSTIHPPMADGACFPTERIPKSAKRFSELDAR</sequence>
<dbReference type="Proteomes" id="UP000004386">
    <property type="component" value="Unassembled WGS sequence"/>
</dbReference>
<gene>
    <name evidence="1" type="ORF">OINT_1002435</name>
</gene>
<evidence type="ECO:0000313" key="2">
    <source>
        <dbReference type="Proteomes" id="UP000004386"/>
    </source>
</evidence>
<accession>C4WKM0</accession>
<protein>
    <submittedName>
        <fullName evidence="1">Uncharacterized protein</fullName>
    </submittedName>
</protein>
<dbReference type="AlphaFoldDB" id="C4WKM0"/>
<evidence type="ECO:0000313" key="1">
    <source>
        <dbReference type="EMBL" id="EEQ96958.1"/>
    </source>
</evidence>
<proteinExistence type="predicted"/>
<dbReference type="EMBL" id="ACQA01000001">
    <property type="protein sequence ID" value="EEQ96958.1"/>
    <property type="molecule type" value="Genomic_DNA"/>
</dbReference>
<organism evidence="1 2">
    <name type="scientific">Brucella intermedia LMG 3301</name>
    <dbReference type="NCBI Taxonomy" id="641118"/>
    <lineage>
        <taxon>Bacteria</taxon>
        <taxon>Pseudomonadati</taxon>
        <taxon>Pseudomonadota</taxon>
        <taxon>Alphaproteobacteria</taxon>
        <taxon>Hyphomicrobiales</taxon>
        <taxon>Brucellaceae</taxon>
        <taxon>Brucella/Ochrobactrum group</taxon>
        <taxon>Brucella</taxon>
    </lineage>
</organism>